<accession>A0A1H3CHV8</accession>
<evidence type="ECO:0000313" key="3">
    <source>
        <dbReference type="Proteomes" id="UP000198569"/>
    </source>
</evidence>
<dbReference type="EMBL" id="FNMV01000011">
    <property type="protein sequence ID" value="SDX53705.1"/>
    <property type="molecule type" value="Genomic_DNA"/>
</dbReference>
<reference evidence="3" key="1">
    <citation type="submission" date="2016-10" db="EMBL/GenBank/DDBJ databases">
        <authorList>
            <person name="Varghese N."/>
            <person name="Submissions S."/>
        </authorList>
    </citation>
    <scope>NUCLEOTIDE SEQUENCE [LARGE SCALE GENOMIC DNA]</scope>
    <source>
        <strain evidence="3">DSM 15718</strain>
    </source>
</reference>
<organism evidence="2 3">
    <name type="scientific">Flavobacterium degerlachei</name>
    <dbReference type="NCBI Taxonomy" id="229203"/>
    <lineage>
        <taxon>Bacteria</taxon>
        <taxon>Pseudomonadati</taxon>
        <taxon>Bacteroidota</taxon>
        <taxon>Flavobacteriia</taxon>
        <taxon>Flavobacteriales</taxon>
        <taxon>Flavobacteriaceae</taxon>
        <taxon>Flavobacterium</taxon>
    </lineage>
</organism>
<keyword evidence="1" id="KW-0732">Signal</keyword>
<feature type="signal peptide" evidence="1">
    <location>
        <begin position="1"/>
        <end position="19"/>
    </location>
</feature>
<name>A0A1H3CHV8_9FLAO</name>
<dbReference type="RefSeq" id="WP_091433746.1">
    <property type="nucleotide sequence ID" value="NZ_FNMV01000011.1"/>
</dbReference>
<keyword evidence="3" id="KW-1185">Reference proteome</keyword>
<dbReference type="AlphaFoldDB" id="A0A1H3CHV8"/>
<gene>
    <name evidence="2" type="ORF">SAMN05444338_111120</name>
</gene>
<feature type="chain" id="PRO_5011684831" evidence="1">
    <location>
        <begin position="20"/>
        <end position="82"/>
    </location>
</feature>
<protein>
    <submittedName>
        <fullName evidence="2">Uncharacterized protein</fullName>
    </submittedName>
</protein>
<dbReference type="Proteomes" id="UP000198569">
    <property type="component" value="Unassembled WGS sequence"/>
</dbReference>
<evidence type="ECO:0000256" key="1">
    <source>
        <dbReference type="SAM" id="SignalP"/>
    </source>
</evidence>
<sequence length="82" mass="8732">MKKIITLIAIGLFTINATAQDGKKVVKKEAKKESCCSAKADDHKAMTADAVAKCKAKCKAEGKKCDAKIVATEEKKCCAKKA</sequence>
<evidence type="ECO:0000313" key="2">
    <source>
        <dbReference type="EMBL" id="SDX53705.1"/>
    </source>
</evidence>
<proteinExistence type="predicted"/>